<name>A0A1B4G357_9BURK</name>
<dbReference type="RefSeq" id="WP_066489780.1">
    <property type="nucleotide sequence ID" value="NZ_CP013389.1"/>
</dbReference>
<feature type="region of interest" description="Disordered" evidence="1">
    <location>
        <begin position="449"/>
        <end position="468"/>
    </location>
</feature>
<dbReference type="AlphaFoldDB" id="A0A1B4G357"/>
<proteinExistence type="predicted"/>
<protein>
    <submittedName>
        <fullName evidence="2">Uncharacterized protein</fullName>
    </submittedName>
</protein>
<evidence type="ECO:0000256" key="1">
    <source>
        <dbReference type="SAM" id="MobiDB-lite"/>
    </source>
</evidence>
<evidence type="ECO:0000313" key="2">
    <source>
        <dbReference type="EMBL" id="AOJ10335.1"/>
    </source>
</evidence>
<gene>
    <name evidence="2" type="ORF">WS71_24305</name>
</gene>
<evidence type="ECO:0000313" key="3">
    <source>
        <dbReference type="Proteomes" id="UP000067711"/>
    </source>
</evidence>
<dbReference type="EMBL" id="CP013389">
    <property type="protein sequence ID" value="AOJ10335.1"/>
    <property type="molecule type" value="Genomic_DNA"/>
</dbReference>
<reference evidence="2 3" key="1">
    <citation type="submission" date="2015-12" db="EMBL/GenBank/DDBJ databases">
        <title>Diversity of Burkholderia near neighbor genomes.</title>
        <authorList>
            <person name="Sahl J."/>
            <person name="Wagner D."/>
            <person name="Keim P."/>
        </authorList>
    </citation>
    <scope>NUCLEOTIDE SEQUENCE [LARGE SCALE GENOMIC DNA]</scope>
    <source>
        <strain evidence="2 3">BDU8</strain>
    </source>
</reference>
<sequence length="486" mass="51667">MSDIMATPPQPINYTGLQIQPDPVGNFLKAAQAQAGIGLTNAQTQNVQQSALLNSLAAQRQQQFQQQWQQFSQNPTPQSAVQMAMANPEWADSITSAWNRYNEQERQQKLDASAPVLASLQNGRYDLASKLVQNHIDAIQNTPGYDSNPHMQEDLAGAQQMLSVIKADQQGGTKDALSTLTASLVAAMGLPNFMQHFAQGATMPATIAAAQFAPVQAAANVGLTEAQTQNIGSEIANRAAQFGLSQNAFQADLQLKLRAMNYQQTAPNMDESTRQIVTTGALDSVQHGQMADRVGSLLSNVATLNQAGQWASGKPEDVRNFWQNFWGSQDNVSSLRNEYQSIMKGVSGYGQAGLSDADRKALETGFPAKNASPDQIVQFLSSMRNASLRAARISDGSSSWAGSFGWMGPAKYDANVGGVQVAKGTTFAQFMKQNLASGSGTPSAFAAPTAAPGVQLKPPAGTAPGAPSAPVFDGSMSYLNKYLTGQ</sequence>
<organism evidence="2 3">
    <name type="scientific">Burkholderia mayonis</name>
    <dbReference type="NCBI Taxonomy" id="1385591"/>
    <lineage>
        <taxon>Bacteria</taxon>
        <taxon>Pseudomonadati</taxon>
        <taxon>Pseudomonadota</taxon>
        <taxon>Betaproteobacteria</taxon>
        <taxon>Burkholderiales</taxon>
        <taxon>Burkholderiaceae</taxon>
        <taxon>Burkholderia</taxon>
        <taxon>pseudomallei group</taxon>
    </lineage>
</organism>
<dbReference type="Proteomes" id="UP000067711">
    <property type="component" value="Chromosome 1"/>
</dbReference>
<accession>A0A1B4G357</accession>